<proteinExistence type="predicted"/>
<dbReference type="OrthoDB" id="10519955at2759"/>
<dbReference type="Proteomes" id="UP000054776">
    <property type="component" value="Unassembled WGS sequence"/>
</dbReference>
<dbReference type="EMBL" id="JYDH01000012">
    <property type="protein sequence ID" value="KRY40461.1"/>
    <property type="molecule type" value="Genomic_DNA"/>
</dbReference>
<evidence type="ECO:0000313" key="2">
    <source>
        <dbReference type="EMBL" id="KRY40461.1"/>
    </source>
</evidence>
<name>A0A0V1BTT2_TRISP</name>
<accession>A0A0V1BTT2</accession>
<dbReference type="InParanoid" id="A0A0V1BTT2"/>
<protein>
    <submittedName>
        <fullName evidence="2">Uncharacterized protein</fullName>
    </submittedName>
</protein>
<evidence type="ECO:0000313" key="3">
    <source>
        <dbReference type="Proteomes" id="UP000054776"/>
    </source>
</evidence>
<keyword evidence="3" id="KW-1185">Reference proteome</keyword>
<gene>
    <name evidence="2" type="ORF">T01_3494</name>
</gene>
<feature type="region of interest" description="Disordered" evidence="1">
    <location>
        <begin position="1"/>
        <end position="33"/>
    </location>
</feature>
<reference evidence="2 3" key="1">
    <citation type="submission" date="2015-01" db="EMBL/GenBank/DDBJ databases">
        <title>Evolution of Trichinella species and genotypes.</title>
        <authorList>
            <person name="Korhonen P.K."/>
            <person name="Edoardo P."/>
            <person name="Giuseppe L.R."/>
            <person name="Gasser R.B."/>
        </authorList>
    </citation>
    <scope>NUCLEOTIDE SEQUENCE [LARGE SCALE GENOMIC DNA]</scope>
    <source>
        <strain evidence="2">ISS3</strain>
    </source>
</reference>
<comment type="caution">
    <text evidence="2">The sequence shown here is derived from an EMBL/GenBank/DDBJ whole genome shotgun (WGS) entry which is preliminary data.</text>
</comment>
<sequence>MKMGGRKVNADGDGPDENNKAEAEPPTVTEPPLFFLTVDNGMAIKRPKGQRPCCIPVTTSGISY</sequence>
<dbReference type="AlphaFoldDB" id="A0A0V1BTT2"/>
<organism evidence="2 3">
    <name type="scientific">Trichinella spiralis</name>
    <name type="common">Trichina worm</name>
    <dbReference type="NCBI Taxonomy" id="6334"/>
    <lineage>
        <taxon>Eukaryota</taxon>
        <taxon>Metazoa</taxon>
        <taxon>Ecdysozoa</taxon>
        <taxon>Nematoda</taxon>
        <taxon>Enoplea</taxon>
        <taxon>Dorylaimia</taxon>
        <taxon>Trichinellida</taxon>
        <taxon>Trichinellidae</taxon>
        <taxon>Trichinella</taxon>
    </lineage>
</organism>
<evidence type="ECO:0000256" key="1">
    <source>
        <dbReference type="SAM" id="MobiDB-lite"/>
    </source>
</evidence>